<keyword evidence="2" id="KW-1185">Reference proteome</keyword>
<evidence type="ECO:0000313" key="1">
    <source>
        <dbReference type="EMBL" id="KAF6029196.1"/>
    </source>
</evidence>
<dbReference type="Proteomes" id="UP000593567">
    <property type="component" value="Unassembled WGS sequence"/>
</dbReference>
<sequence>MYTKQSVYHRMSAKYSFGKYNIEKVKLVALQFSLIHLEDVNSMTHTTCTIQSILYSNVITTPILHMTCNTGIHLQANCLLVQPNTALRFSIHYS</sequence>
<proteinExistence type="predicted"/>
<gene>
    <name evidence="1" type="ORF">EB796_012497</name>
</gene>
<evidence type="ECO:0000313" key="2">
    <source>
        <dbReference type="Proteomes" id="UP000593567"/>
    </source>
</evidence>
<accession>A0A7J7JV26</accession>
<dbReference type="EMBL" id="VXIV02001847">
    <property type="protein sequence ID" value="KAF6029196.1"/>
    <property type="molecule type" value="Genomic_DNA"/>
</dbReference>
<dbReference type="AlphaFoldDB" id="A0A7J7JV26"/>
<protein>
    <submittedName>
        <fullName evidence="1">Uncharacterized protein</fullName>
    </submittedName>
</protein>
<comment type="caution">
    <text evidence="1">The sequence shown here is derived from an EMBL/GenBank/DDBJ whole genome shotgun (WGS) entry which is preliminary data.</text>
</comment>
<reference evidence="1" key="1">
    <citation type="submission" date="2020-06" db="EMBL/GenBank/DDBJ databases">
        <title>Draft genome of Bugula neritina, a colonial animal packing powerful symbionts and potential medicines.</title>
        <authorList>
            <person name="Rayko M."/>
        </authorList>
    </citation>
    <scope>NUCLEOTIDE SEQUENCE [LARGE SCALE GENOMIC DNA]</scope>
    <source>
        <strain evidence="1">Kwan_BN1</strain>
    </source>
</reference>
<organism evidence="1 2">
    <name type="scientific">Bugula neritina</name>
    <name type="common">Brown bryozoan</name>
    <name type="synonym">Sertularia neritina</name>
    <dbReference type="NCBI Taxonomy" id="10212"/>
    <lineage>
        <taxon>Eukaryota</taxon>
        <taxon>Metazoa</taxon>
        <taxon>Spiralia</taxon>
        <taxon>Lophotrochozoa</taxon>
        <taxon>Bryozoa</taxon>
        <taxon>Gymnolaemata</taxon>
        <taxon>Cheilostomatida</taxon>
        <taxon>Flustrina</taxon>
        <taxon>Buguloidea</taxon>
        <taxon>Bugulidae</taxon>
        <taxon>Bugula</taxon>
    </lineage>
</organism>
<name>A0A7J7JV26_BUGNE</name>